<dbReference type="EMBL" id="JAIQCV010000001">
    <property type="protein sequence ID" value="KAH1131730.1"/>
    <property type="molecule type" value="Genomic_DNA"/>
</dbReference>
<protein>
    <submittedName>
        <fullName evidence="2">Uncharacterized protein</fullName>
    </submittedName>
</protein>
<evidence type="ECO:0000313" key="2">
    <source>
        <dbReference type="EMBL" id="KAH1131730.1"/>
    </source>
</evidence>
<dbReference type="AlphaFoldDB" id="A0A9D4AL54"/>
<comment type="caution">
    <text evidence="2">The sequence shown here is derived from an EMBL/GenBank/DDBJ whole genome shotgun (WGS) entry which is preliminary data.</text>
</comment>
<feature type="region of interest" description="Disordered" evidence="1">
    <location>
        <begin position="64"/>
        <end position="83"/>
    </location>
</feature>
<feature type="compositionally biased region" description="Basic and acidic residues" evidence="1">
    <location>
        <begin position="1"/>
        <end position="10"/>
    </location>
</feature>
<reference evidence="2 3" key="1">
    <citation type="journal article" date="2021" name="Plant Biotechnol. J.">
        <title>Multi-omics assisted identification of the key and species-specific regulatory components of drought-tolerant mechanisms in Gossypium stocksii.</title>
        <authorList>
            <person name="Yu D."/>
            <person name="Ke L."/>
            <person name="Zhang D."/>
            <person name="Wu Y."/>
            <person name="Sun Y."/>
            <person name="Mei J."/>
            <person name="Sun J."/>
            <person name="Sun Y."/>
        </authorList>
    </citation>
    <scope>NUCLEOTIDE SEQUENCE [LARGE SCALE GENOMIC DNA]</scope>
    <source>
        <strain evidence="3">cv. E1</strain>
        <tissue evidence="2">Leaf</tissue>
    </source>
</reference>
<gene>
    <name evidence="2" type="ORF">J1N35_003108</name>
</gene>
<keyword evidence="3" id="KW-1185">Reference proteome</keyword>
<feature type="compositionally biased region" description="Low complexity" evidence="1">
    <location>
        <begin position="64"/>
        <end position="73"/>
    </location>
</feature>
<evidence type="ECO:0000256" key="1">
    <source>
        <dbReference type="SAM" id="MobiDB-lite"/>
    </source>
</evidence>
<sequence length="99" mass="10505">MDRRQQDSNLRRQCPTDFESASVLGSRSGKGTGGDIVVTAAVGTFSSVGGRNGRNEAAAAASKMFGSNGNSNDSSEDYKGRVDEGDCSFKGRRVWHSLK</sequence>
<feature type="region of interest" description="Disordered" evidence="1">
    <location>
        <begin position="1"/>
        <end position="33"/>
    </location>
</feature>
<name>A0A9D4AL54_9ROSI</name>
<organism evidence="2 3">
    <name type="scientific">Gossypium stocksii</name>
    <dbReference type="NCBI Taxonomy" id="47602"/>
    <lineage>
        <taxon>Eukaryota</taxon>
        <taxon>Viridiplantae</taxon>
        <taxon>Streptophyta</taxon>
        <taxon>Embryophyta</taxon>
        <taxon>Tracheophyta</taxon>
        <taxon>Spermatophyta</taxon>
        <taxon>Magnoliopsida</taxon>
        <taxon>eudicotyledons</taxon>
        <taxon>Gunneridae</taxon>
        <taxon>Pentapetalae</taxon>
        <taxon>rosids</taxon>
        <taxon>malvids</taxon>
        <taxon>Malvales</taxon>
        <taxon>Malvaceae</taxon>
        <taxon>Malvoideae</taxon>
        <taxon>Gossypium</taxon>
    </lineage>
</organism>
<evidence type="ECO:0000313" key="3">
    <source>
        <dbReference type="Proteomes" id="UP000828251"/>
    </source>
</evidence>
<accession>A0A9D4AL54</accession>
<proteinExistence type="predicted"/>
<dbReference type="Proteomes" id="UP000828251">
    <property type="component" value="Unassembled WGS sequence"/>
</dbReference>